<proteinExistence type="predicted"/>
<reference evidence="3 4" key="1">
    <citation type="submission" date="2021-02" db="EMBL/GenBank/DDBJ databases">
        <title>Variation within the Batrachochytrium salamandrivorans European outbreak.</title>
        <authorList>
            <person name="Kelly M."/>
            <person name="Pasmans F."/>
            <person name="Shea T.P."/>
            <person name="Munoz J.F."/>
            <person name="Carranza S."/>
            <person name="Cuomo C.A."/>
            <person name="Martel A."/>
        </authorList>
    </citation>
    <scope>NUCLEOTIDE SEQUENCE [LARGE SCALE GENOMIC DNA]</scope>
    <source>
        <strain evidence="3 4">AMFP18/2</strain>
    </source>
</reference>
<comment type="caution">
    <text evidence="3">The sequence shown here is derived from an EMBL/GenBank/DDBJ whole genome shotgun (WGS) entry which is preliminary data.</text>
</comment>
<feature type="chain" id="PRO_5045402652" evidence="2">
    <location>
        <begin position="20"/>
        <end position="324"/>
    </location>
</feature>
<name>A0ABQ8FLE9_9FUNG</name>
<feature type="compositionally biased region" description="Acidic residues" evidence="1">
    <location>
        <begin position="42"/>
        <end position="58"/>
    </location>
</feature>
<feature type="compositionally biased region" description="Basic and acidic residues" evidence="1">
    <location>
        <begin position="286"/>
        <end position="314"/>
    </location>
</feature>
<sequence>MKLQGVFMIMPLLAAAASGSTIPSTDSYNVQQLEKRGNNDPDINEPADEESNGQEESSDGSRLGAAFQGFFDQDKTNGPVEPSKFLQLGQRIRDFFTKDGDDGDDEDDDFKNGLWVPKNIVSGEGEEKPEELSSSSEETHTPQDTLSEDEDEKPDEPSKFLQLGQRLRGIFNKNKSKTNGQGEPHSSSEDLFVSQDIVAVEKEEKPDELDNALKENREKQDKLAEDMSRAMERLKQRRLEKKNGKPSEEASNKKLPETQVQEVVQPSDVSQESIVDTSPALNSPESSHDHSHDSQAEPEQTKDDDQRASDDIKQKYQLRSSKRF</sequence>
<keyword evidence="2" id="KW-0732">Signal</keyword>
<keyword evidence="4" id="KW-1185">Reference proteome</keyword>
<evidence type="ECO:0000313" key="3">
    <source>
        <dbReference type="EMBL" id="KAH6598860.1"/>
    </source>
</evidence>
<dbReference type="Proteomes" id="UP001648503">
    <property type="component" value="Unassembled WGS sequence"/>
</dbReference>
<evidence type="ECO:0000256" key="1">
    <source>
        <dbReference type="SAM" id="MobiDB-lite"/>
    </source>
</evidence>
<evidence type="ECO:0000313" key="4">
    <source>
        <dbReference type="Proteomes" id="UP001648503"/>
    </source>
</evidence>
<protein>
    <submittedName>
        <fullName evidence="3">Uncharacterized protein</fullName>
    </submittedName>
</protein>
<feature type="compositionally biased region" description="Basic and acidic residues" evidence="1">
    <location>
        <begin position="211"/>
        <end position="234"/>
    </location>
</feature>
<evidence type="ECO:0000256" key="2">
    <source>
        <dbReference type="SAM" id="SignalP"/>
    </source>
</evidence>
<organism evidence="3 4">
    <name type="scientific">Batrachochytrium salamandrivorans</name>
    <dbReference type="NCBI Taxonomy" id="1357716"/>
    <lineage>
        <taxon>Eukaryota</taxon>
        <taxon>Fungi</taxon>
        <taxon>Fungi incertae sedis</taxon>
        <taxon>Chytridiomycota</taxon>
        <taxon>Chytridiomycota incertae sedis</taxon>
        <taxon>Chytridiomycetes</taxon>
        <taxon>Rhizophydiales</taxon>
        <taxon>Rhizophydiales incertae sedis</taxon>
        <taxon>Batrachochytrium</taxon>
    </lineage>
</organism>
<feature type="compositionally biased region" description="Basic and acidic residues" evidence="1">
    <location>
        <begin position="91"/>
        <end position="100"/>
    </location>
</feature>
<gene>
    <name evidence="3" type="ORF">BASA50_003367</name>
</gene>
<feature type="signal peptide" evidence="2">
    <location>
        <begin position="1"/>
        <end position="19"/>
    </location>
</feature>
<feature type="compositionally biased region" description="Polar residues" evidence="1">
    <location>
        <begin position="18"/>
        <end position="32"/>
    </location>
</feature>
<feature type="region of interest" description="Disordered" evidence="1">
    <location>
        <begin position="18"/>
        <end position="324"/>
    </location>
</feature>
<accession>A0ABQ8FLE9</accession>
<feature type="compositionally biased region" description="Basic and acidic residues" evidence="1">
    <location>
        <begin position="241"/>
        <end position="256"/>
    </location>
</feature>
<dbReference type="EMBL" id="JAFCIX010000093">
    <property type="protein sequence ID" value="KAH6598860.1"/>
    <property type="molecule type" value="Genomic_DNA"/>
</dbReference>
<feature type="compositionally biased region" description="Polar residues" evidence="1">
    <location>
        <begin position="258"/>
        <end position="285"/>
    </location>
</feature>